<protein>
    <recommendedName>
        <fullName evidence="3">Activator of Hsp90 ATPase AHSA1-like N-terminal domain-containing protein</fullName>
    </recommendedName>
</protein>
<dbReference type="Gene3D" id="3.15.10.20">
    <property type="entry name" value="Activator of Hsp90 ATPase Aha1, N-terminal domain"/>
    <property type="match status" value="1"/>
</dbReference>
<feature type="domain" description="Activator of Hsp90 ATPase AHSA1-like N-terminal" evidence="3">
    <location>
        <begin position="13"/>
        <end position="146"/>
    </location>
</feature>
<comment type="caution">
    <text evidence="4">The sequence shown here is derived from an EMBL/GenBank/DDBJ whole genome shotgun (WGS) entry which is preliminary data.</text>
</comment>
<evidence type="ECO:0000313" key="4">
    <source>
        <dbReference type="EMBL" id="KAK4061157.1"/>
    </source>
</evidence>
<name>A0AAE1LZR2_9HYPO</name>
<dbReference type="RefSeq" id="XP_062750607.1">
    <property type="nucleotide sequence ID" value="XM_062894482.1"/>
</dbReference>
<evidence type="ECO:0000256" key="2">
    <source>
        <dbReference type="SAM" id="MobiDB-lite"/>
    </source>
</evidence>
<dbReference type="GO" id="GO:0005829">
    <property type="term" value="C:cytosol"/>
    <property type="evidence" value="ECO:0007669"/>
    <property type="project" value="TreeGrafter"/>
</dbReference>
<dbReference type="EMBL" id="JAWRVG010000073">
    <property type="protein sequence ID" value="KAK4061157.1"/>
    <property type="molecule type" value="Genomic_DNA"/>
</dbReference>
<dbReference type="InterPro" id="IPR013538">
    <property type="entry name" value="ASHA1/2-like_C"/>
</dbReference>
<dbReference type="GO" id="GO:0006457">
    <property type="term" value="P:protein folding"/>
    <property type="evidence" value="ECO:0007669"/>
    <property type="project" value="TreeGrafter"/>
</dbReference>
<dbReference type="Pfam" id="PF08327">
    <property type="entry name" value="AHSA1"/>
    <property type="match status" value="1"/>
</dbReference>
<dbReference type="PANTHER" id="PTHR13009">
    <property type="entry name" value="HEAT SHOCK PROTEIN 90 HSP90 CO-CHAPERONE AHA-1"/>
    <property type="match status" value="1"/>
</dbReference>
<dbReference type="AlphaFoldDB" id="A0AAE1LZR2"/>
<evidence type="ECO:0000313" key="5">
    <source>
        <dbReference type="Proteomes" id="UP001273209"/>
    </source>
</evidence>
<evidence type="ECO:0000259" key="3">
    <source>
        <dbReference type="SMART" id="SM01000"/>
    </source>
</evidence>
<dbReference type="SUPFAM" id="SSF55961">
    <property type="entry name" value="Bet v1-like"/>
    <property type="match status" value="1"/>
</dbReference>
<evidence type="ECO:0000256" key="1">
    <source>
        <dbReference type="ARBA" id="ARBA00006817"/>
    </source>
</evidence>
<dbReference type="GO" id="GO:0051087">
    <property type="term" value="F:protein-folding chaperone binding"/>
    <property type="evidence" value="ECO:0007669"/>
    <property type="project" value="InterPro"/>
</dbReference>
<proteinExistence type="inferred from homology"/>
<organism evidence="4 5">
    <name type="scientific">Trichoderma aggressivum f. europaeum</name>
    <dbReference type="NCBI Taxonomy" id="173218"/>
    <lineage>
        <taxon>Eukaryota</taxon>
        <taxon>Fungi</taxon>
        <taxon>Dikarya</taxon>
        <taxon>Ascomycota</taxon>
        <taxon>Pezizomycotina</taxon>
        <taxon>Sordariomycetes</taxon>
        <taxon>Hypocreomycetidae</taxon>
        <taxon>Hypocreales</taxon>
        <taxon>Hypocreaceae</taxon>
        <taxon>Trichoderma</taxon>
    </lineage>
</organism>
<dbReference type="InterPro" id="IPR023393">
    <property type="entry name" value="START-like_dom_sf"/>
</dbReference>
<feature type="compositionally biased region" description="Polar residues" evidence="2">
    <location>
        <begin position="152"/>
        <end position="165"/>
    </location>
</feature>
<dbReference type="PANTHER" id="PTHR13009:SF22">
    <property type="entry name" value="LD43819P"/>
    <property type="match status" value="1"/>
</dbReference>
<dbReference type="SMART" id="SM01000">
    <property type="entry name" value="Aha1_N"/>
    <property type="match status" value="1"/>
</dbReference>
<comment type="similarity">
    <text evidence="1">Belongs to the AHA1 family.</text>
</comment>
<dbReference type="InterPro" id="IPR036338">
    <property type="entry name" value="Aha1"/>
</dbReference>
<dbReference type="Gene3D" id="3.30.530.20">
    <property type="match status" value="1"/>
</dbReference>
<dbReference type="SUPFAM" id="SSF103111">
    <property type="entry name" value="Activator of Hsp90 ATPase, Aha1"/>
    <property type="match status" value="1"/>
</dbReference>
<dbReference type="CDD" id="cd08892">
    <property type="entry name" value="SRPBCC_Aha1"/>
    <property type="match status" value="1"/>
</dbReference>
<dbReference type="Pfam" id="PF09229">
    <property type="entry name" value="Aha1_N"/>
    <property type="match status" value="1"/>
</dbReference>
<reference evidence="4" key="1">
    <citation type="submission" date="2023-11" db="EMBL/GenBank/DDBJ databases">
        <title>The genome sequences of three competitors of mushroom-forming fungi.</title>
        <authorList>
            <person name="Beijen E."/>
            <person name="Ohm R.A."/>
        </authorList>
    </citation>
    <scope>NUCLEOTIDE SEQUENCE</scope>
    <source>
        <strain evidence="4">CBS 100526</strain>
    </source>
</reference>
<accession>A0AAE1LZR2</accession>
<feature type="region of interest" description="Disordered" evidence="2">
    <location>
        <begin position="147"/>
        <end position="187"/>
    </location>
</feature>
<dbReference type="GeneID" id="87914387"/>
<sequence length="320" mass="36043">MVLHNPNNWHWVNKDASAWAKEWFEENLTKLETENGDVKARVTKVQSMSGDVDVSQRKGKVITIFDVKLVLEYSGSTAEIDEVSGNITVPEIAHDTEEDEYVFEIDIFSESKEKQPVKDLVRSKLVPQLRKEFQKLAGALITEHGKDIQHAPGSNPSSGFSTPRTLPQAAPKAAAQPTTSQTSSSGVVNTVTVRDDQEFRTTAEELYQTFVDPQRLAAFTRAPPKVFEGAKAGGKFELFDGNVCGEYLELEKPKKIVQAWRLNQWPAGHYSKLNIEFDQNDIDHVTVMRVTWEGVPVGQEDVTRRNWGEYYVRSIKQTFG</sequence>
<dbReference type="GO" id="GO:0001671">
    <property type="term" value="F:ATPase activator activity"/>
    <property type="evidence" value="ECO:0007669"/>
    <property type="project" value="InterPro"/>
</dbReference>
<keyword evidence="5" id="KW-1185">Reference proteome</keyword>
<feature type="compositionally biased region" description="Low complexity" evidence="2">
    <location>
        <begin position="167"/>
        <end position="185"/>
    </location>
</feature>
<gene>
    <name evidence="4" type="ORF">Triagg1_10413</name>
</gene>
<dbReference type="Proteomes" id="UP001273209">
    <property type="component" value="Unassembled WGS sequence"/>
</dbReference>
<dbReference type="InterPro" id="IPR015310">
    <property type="entry name" value="AHSA1-like_N"/>
</dbReference>